<dbReference type="Proteomes" id="UP000187012">
    <property type="component" value="Unassembled WGS sequence"/>
</dbReference>
<gene>
    <name evidence="1" type="ORF">BN2475_1090001</name>
</gene>
<proteinExistence type="predicted"/>
<sequence length="76" mass="8190">MSRASDLTSDHLLSAGAKAGLILHARYAGNLAGSMPHLENRLRVQPGAVTGMFTSDRMHLHIISRNGCAFWQTAMA</sequence>
<dbReference type="EMBL" id="CYGX02000109">
    <property type="protein sequence ID" value="SIT48709.1"/>
    <property type="molecule type" value="Genomic_DNA"/>
</dbReference>
<evidence type="ECO:0000313" key="1">
    <source>
        <dbReference type="EMBL" id="SIT48709.1"/>
    </source>
</evidence>
<organism evidence="1 2">
    <name type="scientific">Paraburkholderia ribeironis</name>
    <dbReference type="NCBI Taxonomy" id="1247936"/>
    <lineage>
        <taxon>Bacteria</taxon>
        <taxon>Pseudomonadati</taxon>
        <taxon>Pseudomonadota</taxon>
        <taxon>Betaproteobacteria</taxon>
        <taxon>Burkholderiales</taxon>
        <taxon>Burkholderiaceae</taxon>
        <taxon>Paraburkholderia</taxon>
    </lineage>
</organism>
<dbReference type="AlphaFoldDB" id="A0A1N7SMS5"/>
<reference evidence="1 2" key="1">
    <citation type="submission" date="2016-12" db="EMBL/GenBank/DDBJ databases">
        <authorList>
            <person name="Song W.-J."/>
            <person name="Kurnit D.M."/>
        </authorList>
    </citation>
    <scope>NUCLEOTIDE SEQUENCE [LARGE SCALE GENOMIC DNA]</scope>
    <source>
        <strain evidence="1 2">STM7296</strain>
    </source>
</reference>
<evidence type="ECO:0000313" key="2">
    <source>
        <dbReference type="Proteomes" id="UP000187012"/>
    </source>
</evidence>
<keyword evidence="2" id="KW-1185">Reference proteome</keyword>
<protein>
    <submittedName>
        <fullName evidence="1">Uncharacterized protein</fullName>
    </submittedName>
</protein>
<accession>A0A1N7SMS5</accession>
<name>A0A1N7SMS5_9BURK</name>